<keyword evidence="2" id="KW-0489">Methyltransferase</keyword>
<evidence type="ECO:0000313" key="7">
    <source>
        <dbReference type="EMBL" id="CUA82544.1"/>
    </source>
</evidence>
<keyword evidence="8" id="KW-1185">Reference proteome</keyword>
<evidence type="ECO:0000256" key="6">
    <source>
        <dbReference type="PIRSR" id="PIRSR003085-1"/>
    </source>
</evidence>
<evidence type="ECO:0000256" key="3">
    <source>
        <dbReference type="ARBA" id="ARBA00022679"/>
    </source>
</evidence>
<dbReference type="Proteomes" id="UP000182598">
    <property type="component" value="Unassembled WGS sequence"/>
</dbReference>
<keyword evidence="3" id="KW-0808">Transferase</keyword>
<dbReference type="CDD" id="cd02440">
    <property type="entry name" value="AdoMet_MTases"/>
    <property type="match status" value="1"/>
</dbReference>
<organism evidence="7 8">
    <name type="scientific">Pseudidiomarina woesei</name>
    <dbReference type="NCBI Taxonomy" id="1381080"/>
    <lineage>
        <taxon>Bacteria</taxon>
        <taxon>Pseudomonadati</taxon>
        <taxon>Pseudomonadota</taxon>
        <taxon>Gammaproteobacteria</taxon>
        <taxon>Alteromonadales</taxon>
        <taxon>Idiomarinaceae</taxon>
        <taxon>Pseudidiomarina</taxon>
    </lineage>
</organism>
<protein>
    <submittedName>
        <fullName evidence="7">Cyclopropane-fatty-acyl-phospholipid synthase</fullName>
    </submittedName>
</protein>
<dbReference type="GO" id="GO:0008168">
    <property type="term" value="F:methyltransferase activity"/>
    <property type="evidence" value="ECO:0007669"/>
    <property type="project" value="UniProtKB-KW"/>
</dbReference>
<dbReference type="InterPro" id="IPR050723">
    <property type="entry name" value="CFA/CMAS"/>
</dbReference>
<dbReference type="PIRSF" id="PIRSF003085">
    <property type="entry name" value="CMAS"/>
    <property type="match status" value="1"/>
</dbReference>
<dbReference type="PANTHER" id="PTHR43667:SF2">
    <property type="entry name" value="FATTY ACID C-METHYL TRANSFERASE"/>
    <property type="match status" value="1"/>
</dbReference>
<reference evidence="8" key="1">
    <citation type="submission" date="2015-08" db="EMBL/GenBank/DDBJ databases">
        <authorList>
            <person name="Varghese N."/>
        </authorList>
    </citation>
    <scope>NUCLEOTIDE SEQUENCE [LARGE SCALE GENOMIC DNA]</scope>
    <source>
        <strain evidence="8">DSM 27808</strain>
    </source>
</reference>
<evidence type="ECO:0000256" key="2">
    <source>
        <dbReference type="ARBA" id="ARBA00022603"/>
    </source>
</evidence>
<keyword evidence="4" id="KW-0949">S-adenosyl-L-methionine</keyword>
<keyword evidence="5" id="KW-0443">Lipid metabolism</keyword>
<evidence type="ECO:0000256" key="4">
    <source>
        <dbReference type="ARBA" id="ARBA00022691"/>
    </source>
</evidence>
<comment type="similarity">
    <text evidence="1">Belongs to the CFA/CMAS family.</text>
</comment>
<dbReference type="SUPFAM" id="SSF53335">
    <property type="entry name" value="S-adenosyl-L-methionine-dependent methyltransferases"/>
    <property type="match status" value="1"/>
</dbReference>
<gene>
    <name evidence="7" type="ORF">Ga0061064_0090</name>
</gene>
<dbReference type="EMBL" id="CYHB01000001">
    <property type="protein sequence ID" value="CUA82544.1"/>
    <property type="molecule type" value="Genomic_DNA"/>
</dbReference>
<dbReference type="Gene3D" id="3.40.50.150">
    <property type="entry name" value="Vaccinia Virus protein VP39"/>
    <property type="match status" value="1"/>
</dbReference>
<evidence type="ECO:0000256" key="5">
    <source>
        <dbReference type="ARBA" id="ARBA00023098"/>
    </source>
</evidence>
<feature type="active site" evidence="6">
    <location>
        <position position="394"/>
    </location>
</feature>
<dbReference type="GO" id="GO:0032259">
    <property type="term" value="P:methylation"/>
    <property type="evidence" value="ECO:0007669"/>
    <property type="project" value="UniProtKB-KW"/>
</dbReference>
<dbReference type="GO" id="GO:0008610">
    <property type="term" value="P:lipid biosynthetic process"/>
    <property type="evidence" value="ECO:0007669"/>
    <property type="project" value="InterPro"/>
</dbReference>
<proteinExistence type="inferred from homology"/>
<dbReference type="InterPro" id="IPR029063">
    <property type="entry name" value="SAM-dependent_MTases_sf"/>
</dbReference>
<dbReference type="PANTHER" id="PTHR43667">
    <property type="entry name" value="CYCLOPROPANE-FATTY-ACYL-PHOSPHOLIPID SYNTHASE"/>
    <property type="match status" value="1"/>
</dbReference>
<dbReference type="AlphaFoldDB" id="A0A0K6GVC0"/>
<dbReference type="Pfam" id="PF02353">
    <property type="entry name" value="CMAS"/>
    <property type="match status" value="1"/>
</dbReference>
<evidence type="ECO:0000313" key="8">
    <source>
        <dbReference type="Proteomes" id="UP000182598"/>
    </source>
</evidence>
<dbReference type="InterPro" id="IPR003333">
    <property type="entry name" value="CMAS"/>
</dbReference>
<dbReference type="RefSeq" id="WP_245622147.1">
    <property type="nucleotide sequence ID" value="NZ_CYHB01000001.1"/>
</dbReference>
<name>A0A0K6GVC0_9GAMM</name>
<evidence type="ECO:0000256" key="1">
    <source>
        <dbReference type="ARBA" id="ARBA00010815"/>
    </source>
</evidence>
<accession>A0A0K6GVC0</accession>
<sequence length="416" mass="47762">MYEENALTGMQSDLRRDLSTMDKLFRNIVLGLLKQLQEGCLVVKERGQVVGRFGQPDSELTAEIDIQKPGFFRRFLFGGSIGAAELFLDESWITPNLTHVIQVFARNLPALDAAEAKLSWILLPIQKFQHWRRNNSKRQAKENISAHYDLGNELYKAFLDPALQYSSAVYPNAQASLAEAQQYKLKRLCDSLELNENDHLLEIGTGWGGLAVFAAKHYGCRVTTTTISEEQHAYTKELVEREGLSDKITLLKKDYRDLEGQFDKLVSVEMIEAVGRKYMATFFKTCSRLLKPQGKMALQAITIADQRMRSYANSVDFIQKYIFPGGFLPSLTMMTEMFTKHTDMVVRHVDDIGFDYAKTLEDWRINFNRAHPQLKQYGYDERFGRLWNYYLCYCEGGFLERTVSAVQLVATKPQCR</sequence>